<dbReference type="Gene3D" id="3.40.50.12780">
    <property type="entry name" value="N-terminal domain of ligase-like"/>
    <property type="match status" value="1"/>
</dbReference>
<feature type="domain" description="Carrier" evidence="6">
    <location>
        <begin position="1074"/>
        <end position="1148"/>
    </location>
</feature>
<dbReference type="Pfam" id="PF07993">
    <property type="entry name" value="NAD_binding_4"/>
    <property type="match status" value="1"/>
</dbReference>
<evidence type="ECO:0000256" key="1">
    <source>
        <dbReference type="ARBA" id="ARBA00001957"/>
    </source>
</evidence>
<dbReference type="Proteomes" id="UP000565262">
    <property type="component" value="Unassembled WGS sequence"/>
</dbReference>
<dbReference type="GO" id="GO:0031177">
    <property type="term" value="F:phosphopantetheine binding"/>
    <property type="evidence" value="ECO:0007669"/>
    <property type="project" value="TreeGrafter"/>
</dbReference>
<gene>
    <name evidence="7" type="ORF">H4O21_04010</name>
</gene>
<evidence type="ECO:0000259" key="6">
    <source>
        <dbReference type="PROSITE" id="PS50075"/>
    </source>
</evidence>
<proteinExistence type="predicted"/>
<dbReference type="Gene3D" id="3.30.300.30">
    <property type="match status" value="1"/>
</dbReference>
<keyword evidence="4" id="KW-0436">Ligase</keyword>
<protein>
    <submittedName>
        <fullName evidence="7">Amino acid adenylation domain-containing protein</fullName>
    </submittedName>
</protein>
<dbReference type="GO" id="GO:0043041">
    <property type="term" value="P:amino acid activation for nonribosomal peptide biosynthetic process"/>
    <property type="evidence" value="ECO:0007669"/>
    <property type="project" value="TreeGrafter"/>
</dbReference>
<dbReference type="InterPro" id="IPR057737">
    <property type="entry name" value="Condensation_MtbB-like"/>
</dbReference>
<dbReference type="Gene3D" id="3.30.559.10">
    <property type="entry name" value="Chloramphenicol acetyltransferase-like domain"/>
    <property type="match status" value="1"/>
</dbReference>
<dbReference type="InterPro" id="IPR006162">
    <property type="entry name" value="Ppantetheine_attach_site"/>
</dbReference>
<evidence type="ECO:0000313" key="7">
    <source>
        <dbReference type="EMBL" id="MBB1485775.1"/>
    </source>
</evidence>
<sequence length="1581" mass="179138">MSNMTRAVSQIIDELKAMGVHLWTEDQQLRFKAPVGALTEEYRQIIKQRKQEFIDHLSSDNKDTGIQIDPENRYEPFPLTDLQVAYIVGRRNNYELGGVGCHSYIELELPRLDHERLQQAWHKLILRHDMLRAVIGTDGQQQVLKNVTLPPVISQDLMGQCAEDFDQAVQAVREKMAFRCYDSERWPLYELRLSSHDDKSILHHSTDLLIADFASIQILLAELGDLYDHPDQEFPPLALTFRDILLDSQQARNRPDTQARYQQHKDYWMQRVATLPGAPELPLAQPSSAGLPEKDSSSDSFRRLSLELDKTQWQQLCHLANEHKITPSAVVMNAFTEVLRRWSRQGDFCINLTLLNRPDNHPDVRRVVGDFIAVNVLEVNDQRGNTFIDRTRALQQQLWQDMAHSDFTGIEVLREMTRLNQSNTLIPVVFTSTVGVTGNDLPRNDFMHNARLNYGITQTPQVWLDCQATERREALHIDWDIRTDVFQPGVIEQAFAAFRQLLTILANDSQHWLSTRPVRLPDSTTSLRHQQNNAKNAPLPKGYLHQGFCDHALNQPDSVALICGQHQWSYRQLAVWSLSVADQLKSAGCQPGQPVAVFLDKSPAQIAAIMGILLAGGAYVPIDIIQPEKRRNSIIQDSDTTLIVTDPAHRELNWPENSRCILVDTLVTPADLTESANTDTITTQIRQIVAQGLQADTVNQLAYILYTSGTTGKPKGVMLSHQGVRNTIVGFNRQFGFNSDDRTLALVNYSFDLSVLDIFCTFTAGAALVLPEGQWRSDPGCWARTIQQHKVTVWNSVPAHMQMLMTWHDRESDTDISSLRLAFISGDWIPVTLPPKIRQKLPALNLNSLGGPTEISVTCIYNPIGEVPEHATSIPYGTPFSNHKLYIQNERFEECPDWTPGEMLVGGPGVALGFVNDPERTKERFITHPETGERLYRTGDICRYRADGVIEILGRQDNQIKIRGHRIELGEVEASLNELEYIAQAVALVRPDPVDLVAAIVLNLGYQTSGSSNDEHLTTRIQMDLENVLPGYMMPVAVRTLAEIPLSKNGKVDRTTLKQVFKDQPVHQDSYEAPLDDEIEQKLAAIWQELIQVEQVSRGDDFFMIGGSSLTAVGLLNRLSEEGFVLNIDLIFNNPVFRDMVNALQLAEDEEEAFRQSIRLEDLADHSLRNLDQALPYQPEQDKGPQNIFLTGATGYLGCYILKSLLEQTQDTIYCLIRCNDEENGYFRLQQMAEERGMTLEIDRERVHIIPGDLINDRYGLDDTQYQWLAENIDKVMHIAALISLIAPLSGLYPINVKGSANAIELATTHHVKPVHYMSTIGVHYRLPYDESEPPVPESTSPMAPWHKPELTYEHTKYMAEQLFYMARDKNLPVNIYRSGAITWDDTQQTPYINDDAFVKFFRTCMSVAAYPESRILISTTPVNVVARSIAMISHKAIDQTGKNFHVVSRYSHTGEQIYRWLNELGCQFKAMDFAAWDQQLADSFGRGFINRYFKHGMDQGGHHQYRIDNTEAALAEYGHQPYEIDRNYFIPMVRHFFGEEALKRAGISERTASDDGDQQKPDDVTDNTSTNTSISQVSPA</sequence>
<dbReference type="GO" id="GO:0005737">
    <property type="term" value="C:cytoplasm"/>
    <property type="evidence" value="ECO:0007669"/>
    <property type="project" value="TreeGrafter"/>
</dbReference>
<dbReference type="InterPro" id="IPR045851">
    <property type="entry name" value="AMP-bd_C_sf"/>
</dbReference>
<accession>A0A839IKQ0</accession>
<dbReference type="EMBL" id="JACJFM010000003">
    <property type="protein sequence ID" value="MBB1485775.1"/>
    <property type="molecule type" value="Genomic_DNA"/>
</dbReference>
<dbReference type="InterPro" id="IPR013120">
    <property type="entry name" value="FAR_NAD-bd"/>
</dbReference>
<dbReference type="InterPro" id="IPR020845">
    <property type="entry name" value="AMP-binding_CS"/>
</dbReference>
<dbReference type="FunFam" id="3.30.559.30:FF:000006">
    <property type="entry name" value="Yersiniabactin polyketide/non-ribosomal peptide synthetase"/>
    <property type="match status" value="1"/>
</dbReference>
<dbReference type="Gene3D" id="1.10.10.1830">
    <property type="entry name" value="Non-ribosomal peptide synthase, adenylation domain"/>
    <property type="match status" value="1"/>
</dbReference>
<dbReference type="NCBIfam" id="TIGR01733">
    <property type="entry name" value="AA-adenyl-dom"/>
    <property type="match status" value="1"/>
</dbReference>
<keyword evidence="3" id="KW-0597">Phosphoprotein</keyword>
<dbReference type="PROSITE" id="PS00012">
    <property type="entry name" value="PHOSPHOPANTETHEINE"/>
    <property type="match status" value="1"/>
</dbReference>
<keyword evidence="2" id="KW-0596">Phosphopantetheine</keyword>
<evidence type="ECO:0000256" key="4">
    <source>
        <dbReference type="ARBA" id="ARBA00022598"/>
    </source>
</evidence>
<evidence type="ECO:0000256" key="2">
    <source>
        <dbReference type="ARBA" id="ARBA00022450"/>
    </source>
</evidence>
<dbReference type="FunFam" id="3.30.559.10:FF:000023">
    <property type="entry name" value="Non-ribosomal peptide synthetase"/>
    <property type="match status" value="1"/>
</dbReference>
<dbReference type="InterPro" id="IPR010071">
    <property type="entry name" value="AA_adenyl_dom"/>
</dbReference>
<dbReference type="GO" id="GO:0016874">
    <property type="term" value="F:ligase activity"/>
    <property type="evidence" value="ECO:0007669"/>
    <property type="project" value="UniProtKB-KW"/>
</dbReference>
<dbReference type="PROSITE" id="PS50075">
    <property type="entry name" value="CARRIER"/>
    <property type="match status" value="1"/>
</dbReference>
<reference evidence="7 8" key="1">
    <citation type="submission" date="2020-08" db="EMBL/GenBank/DDBJ databases">
        <title>Oceanospirillum sp. nov. isolated from marine sediment.</title>
        <authorList>
            <person name="Ji X."/>
        </authorList>
    </citation>
    <scope>NUCLEOTIDE SEQUENCE [LARGE SCALE GENOMIC DNA]</scope>
    <source>
        <strain evidence="7 8">D5</strain>
    </source>
</reference>
<comment type="caution">
    <text evidence="7">The sequence shown here is derived from an EMBL/GenBank/DDBJ whole genome shotgun (WGS) entry which is preliminary data.</text>
</comment>
<dbReference type="InterPro" id="IPR041464">
    <property type="entry name" value="TubC_N"/>
</dbReference>
<dbReference type="SUPFAM" id="SSF56801">
    <property type="entry name" value="Acetyl-CoA synthetase-like"/>
    <property type="match status" value="1"/>
</dbReference>
<comment type="cofactor">
    <cofactor evidence="1">
        <name>pantetheine 4'-phosphate</name>
        <dbReference type="ChEBI" id="CHEBI:47942"/>
    </cofactor>
</comment>
<feature type="region of interest" description="Disordered" evidence="5">
    <location>
        <begin position="1548"/>
        <end position="1581"/>
    </location>
</feature>
<dbReference type="InterPro" id="IPR044894">
    <property type="entry name" value="TubC_N_sf"/>
</dbReference>
<dbReference type="InterPro" id="IPR010080">
    <property type="entry name" value="Thioester_reductase-like_dom"/>
</dbReference>
<dbReference type="InterPro" id="IPR036291">
    <property type="entry name" value="NAD(P)-bd_dom_sf"/>
</dbReference>
<dbReference type="Gene3D" id="3.40.50.720">
    <property type="entry name" value="NAD(P)-binding Rossmann-like Domain"/>
    <property type="match status" value="1"/>
</dbReference>
<dbReference type="InterPro" id="IPR023213">
    <property type="entry name" value="CAT-like_dom_sf"/>
</dbReference>
<dbReference type="Gene3D" id="1.10.1200.10">
    <property type="entry name" value="ACP-like"/>
    <property type="match status" value="1"/>
</dbReference>
<evidence type="ECO:0000256" key="3">
    <source>
        <dbReference type="ARBA" id="ARBA00022553"/>
    </source>
</evidence>
<evidence type="ECO:0000313" key="8">
    <source>
        <dbReference type="Proteomes" id="UP000565262"/>
    </source>
</evidence>
<dbReference type="InterPro" id="IPR001242">
    <property type="entry name" value="Condensation_dom"/>
</dbReference>
<dbReference type="PANTHER" id="PTHR45527:SF10">
    <property type="entry name" value="PYOCHELIN SYNTHASE PCHF"/>
    <property type="match status" value="1"/>
</dbReference>
<evidence type="ECO:0000256" key="5">
    <source>
        <dbReference type="SAM" id="MobiDB-lite"/>
    </source>
</evidence>
<dbReference type="InterPro" id="IPR000873">
    <property type="entry name" value="AMP-dep_synth/lig_dom"/>
</dbReference>
<dbReference type="RefSeq" id="WP_182807551.1">
    <property type="nucleotide sequence ID" value="NZ_JACJFM010000003.1"/>
</dbReference>
<dbReference type="PANTHER" id="PTHR45527">
    <property type="entry name" value="NONRIBOSOMAL PEPTIDE SYNTHETASE"/>
    <property type="match status" value="1"/>
</dbReference>
<organism evidence="7 8">
    <name type="scientific">Oceanospirillum sediminis</name>
    <dbReference type="NCBI Taxonomy" id="2760088"/>
    <lineage>
        <taxon>Bacteria</taxon>
        <taxon>Pseudomonadati</taxon>
        <taxon>Pseudomonadota</taxon>
        <taxon>Gammaproteobacteria</taxon>
        <taxon>Oceanospirillales</taxon>
        <taxon>Oceanospirillaceae</taxon>
        <taxon>Oceanospirillum</taxon>
    </lineage>
</organism>
<dbReference type="NCBIfam" id="TIGR01746">
    <property type="entry name" value="Thioester-redct"/>
    <property type="match status" value="1"/>
</dbReference>
<dbReference type="FunFam" id="3.40.50.12780:FF:000012">
    <property type="entry name" value="Non-ribosomal peptide synthetase"/>
    <property type="match status" value="1"/>
</dbReference>
<dbReference type="SUPFAM" id="SSF47336">
    <property type="entry name" value="ACP-like"/>
    <property type="match status" value="1"/>
</dbReference>
<dbReference type="SUPFAM" id="SSF52777">
    <property type="entry name" value="CoA-dependent acyltransferases"/>
    <property type="match status" value="2"/>
</dbReference>
<name>A0A839IKQ0_9GAMM</name>
<dbReference type="CDD" id="cd19535">
    <property type="entry name" value="Cyc_NRPS"/>
    <property type="match status" value="1"/>
</dbReference>
<keyword evidence="8" id="KW-1185">Reference proteome</keyword>
<dbReference type="InterPro" id="IPR036736">
    <property type="entry name" value="ACP-like_sf"/>
</dbReference>
<dbReference type="InterPro" id="IPR042099">
    <property type="entry name" value="ANL_N_sf"/>
</dbReference>
<feature type="region of interest" description="Disordered" evidence="5">
    <location>
        <begin position="279"/>
        <end position="298"/>
    </location>
</feature>
<dbReference type="PROSITE" id="PS00455">
    <property type="entry name" value="AMP_BINDING"/>
    <property type="match status" value="1"/>
</dbReference>
<feature type="compositionally biased region" description="Basic and acidic residues" evidence="5">
    <location>
        <begin position="1548"/>
        <end position="1564"/>
    </location>
</feature>
<dbReference type="Pfam" id="PF18563">
    <property type="entry name" value="TubC_N"/>
    <property type="match status" value="1"/>
</dbReference>
<dbReference type="Pfam" id="PF00501">
    <property type="entry name" value="AMP-binding"/>
    <property type="match status" value="1"/>
</dbReference>
<dbReference type="Pfam" id="PF00550">
    <property type="entry name" value="PP-binding"/>
    <property type="match status" value="1"/>
</dbReference>
<dbReference type="Gene3D" id="3.30.559.30">
    <property type="entry name" value="Nonribosomal peptide synthetase, condensation domain"/>
    <property type="match status" value="1"/>
</dbReference>
<dbReference type="Pfam" id="PF00668">
    <property type="entry name" value="Condensation"/>
    <property type="match status" value="1"/>
</dbReference>
<dbReference type="GO" id="GO:0044550">
    <property type="term" value="P:secondary metabolite biosynthetic process"/>
    <property type="evidence" value="ECO:0007669"/>
    <property type="project" value="TreeGrafter"/>
</dbReference>
<dbReference type="InterPro" id="IPR009081">
    <property type="entry name" value="PP-bd_ACP"/>
</dbReference>
<dbReference type="SUPFAM" id="SSF51735">
    <property type="entry name" value="NAD(P)-binding Rossmann-fold domains"/>
    <property type="match status" value="1"/>
</dbReference>